<comment type="caution">
    <text evidence="2">The sequence shown here is derived from an EMBL/GenBank/DDBJ whole genome shotgun (WGS) entry which is preliminary data.</text>
</comment>
<keyword evidence="3" id="KW-1185">Reference proteome</keyword>
<accession>A0A4Z0MNY2</accession>
<dbReference type="RefSeq" id="WP_135529874.1">
    <property type="nucleotide sequence ID" value="NZ_SRKZ01000002.1"/>
</dbReference>
<dbReference type="InterPro" id="IPR021428">
    <property type="entry name" value="DUF3078"/>
</dbReference>
<reference evidence="2 3" key="1">
    <citation type="submission" date="2019-04" db="EMBL/GenBank/DDBJ databases">
        <authorList>
            <person name="Feng G."/>
            <person name="Zhang J."/>
            <person name="Zhu H."/>
        </authorList>
    </citation>
    <scope>NUCLEOTIDE SEQUENCE [LARGE SCALE GENOMIC DNA]</scope>
    <source>
        <strain evidence="2 3">JCM 19491</strain>
    </source>
</reference>
<keyword evidence="1" id="KW-0732">Signal</keyword>
<organism evidence="2 3">
    <name type="scientific">Hymenobacter wooponensis</name>
    <dbReference type="NCBI Taxonomy" id="1525360"/>
    <lineage>
        <taxon>Bacteria</taxon>
        <taxon>Pseudomonadati</taxon>
        <taxon>Bacteroidota</taxon>
        <taxon>Cytophagia</taxon>
        <taxon>Cytophagales</taxon>
        <taxon>Hymenobacteraceae</taxon>
        <taxon>Hymenobacter</taxon>
    </lineage>
</organism>
<dbReference type="EMBL" id="SRKZ01000002">
    <property type="protein sequence ID" value="TGD81493.1"/>
    <property type="molecule type" value="Genomic_DNA"/>
</dbReference>
<name>A0A4Z0MNY2_9BACT</name>
<dbReference type="OrthoDB" id="1495718at2"/>
<evidence type="ECO:0000256" key="1">
    <source>
        <dbReference type="SAM" id="SignalP"/>
    </source>
</evidence>
<protein>
    <submittedName>
        <fullName evidence="2">DUF3078 domain-containing protein</fullName>
    </submittedName>
</protein>
<gene>
    <name evidence="2" type="ORF">EU557_08005</name>
</gene>
<feature type="chain" id="PRO_5021310017" evidence="1">
    <location>
        <begin position="28"/>
        <end position="334"/>
    </location>
</feature>
<evidence type="ECO:0000313" key="2">
    <source>
        <dbReference type="EMBL" id="TGD81493.1"/>
    </source>
</evidence>
<dbReference type="Pfam" id="PF11276">
    <property type="entry name" value="DUF3078"/>
    <property type="match status" value="1"/>
</dbReference>
<feature type="signal peptide" evidence="1">
    <location>
        <begin position="1"/>
        <end position="27"/>
    </location>
</feature>
<proteinExistence type="predicted"/>
<dbReference type="Proteomes" id="UP000298284">
    <property type="component" value="Unassembled WGS sequence"/>
</dbReference>
<sequence length="334" mass="37350">MSSVWRVFQRLAVVLLGIVGVAQQARAQTSVPYRVPVPLPAYKISVEVDTTRGWRKGGTGTLNFSQVSMSNWAAGGQSSLSLLGLANVYLHYRGPQHTFDMSGDLVYGLLKPGKARMRKNDDRLELNARYGRQFTEKLSYTAQMNLKTQLTPTKSLEKLDSLLSRFFAPAYVLASLGIEYKPSEDFSLFLSPATGKFTIVADRGLADAGAFGVQGARLDTAGVRVRGTGERFREELGAYLNARYRRGLGQNIVYQTRLELFSNYFHNPQNVDVNWENAINFKVNKLISANITTNLVYDDDILVPIDRNEDGIPDDRGRRIQFKEALGIGLMYKF</sequence>
<evidence type="ECO:0000313" key="3">
    <source>
        <dbReference type="Proteomes" id="UP000298284"/>
    </source>
</evidence>
<dbReference type="AlphaFoldDB" id="A0A4Z0MNY2"/>